<keyword evidence="8" id="KW-0460">Magnesium</keyword>
<keyword evidence="7" id="KW-0378">Hydrolase</keyword>
<dbReference type="InterPro" id="IPR006086">
    <property type="entry name" value="XPG-I_dom"/>
</dbReference>
<dbReference type="EMBL" id="OIVN01004425">
    <property type="protein sequence ID" value="SPD17263.1"/>
    <property type="molecule type" value="Genomic_DNA"/>
</dbReference>
<dbReference type="InterPro" id="IPR016197">
    <property type="entry name" value="Chromo-like_dom_sf"/>
</dbReference>
<dbReference type="Gene3D" id="1.10.150.20">
    <property type="entry name" value="5' to 3' exonuclease, C-terminal subdomain"/>
    <property type="match status" value="1"/>
</dbReference>
<comment type="cofactor">
    <cofactor evidence="1">
        <name>Mg(2+)</name>
        <dbReference type="ChEBI" id="CHEBI:18420"/>
    </cofactor>
</comment>
<evidence type="ECO:0000256" key="9">
    <source>
        <dbReference type="ARBA" id="ARBA00023204"/>
    </source>
</evidence>
<dbReference type="GO" id="GO:0003677">
    <property type="term" value="F:DNA binding"/>
    <property type="evidence" value="ECO:0007669"/>
    <property type="project" value="InterPro"/>
</dbReference>
<keyword evidence="3" id="KW-0540">Nuclease</keyword>
<comment type="subcellular location">
    <subcellularLocation>
        <location evidence="2">Nucleus</location>
    </subcellularLocation>
</comment>
<dbReference type="InterPro" id="IPR006084">
    <property type="entry name" value="XPG/Rad2"/>
</dbReference>
<dbReference type="GO" id="GO:0005634">
    <property type="term" value="C:nucleus"/>
    <property type="evidence" value="ECO:0007669"/>
    <property type="project" value="UniProtKB-SubCell"/>
</dbReference>
<dbReference type="CDD" id="cd09869">
    <property type="entry name" value="PIN_GEN1"/>
    <property type="match status" value="1"/>
</dbReference>
<dbReference type="SUPFAM" id="SSF54160">
    <property type="entry name" value="Chromo domain-like"/>
    <property type="match status" value="1"/>
</dbReference>
<dbReference type="InterPro" id="IPR006085">
    <property type="entry name" value="XPG_DNA_repair_N"/>
</dbReference>
<dbReference type="SMART" id="SM00484">
    <property type="entry name" value="XPGI"/>
    <property type="match status" value="1"/>
</dbReference>
<evidence type="ECO:0000256" key="13">
    <source>
        <dbReference type="ARBA" id="ARBA00078231"/>
    </source>
</evidence>
<evidence type="ECO:0000256" key="8">
    <source>
        <dbReference type="ARBA" id="ARBA00022842"/>
    </source>
</evidence>
<dbReference type="InterPro" id="IPR036279">
    <property type="entry name" value="5-3_exonuclease_C_sf"/>
</dbReference>
<dbReference type="GO" id="GO:0006281">
    <property type="term" value="P:DNA repair"/>
    <property type="evidence" value="ECO:0007669"/>
    <property type="project" value="UniProtKB-KW"/>
</dbReference>
<dbReference type="FunFam" id="3.40.50.1010:FF:000030">
    <property type="entry name" value="flap endonuclease GEN-like 2"/>
    <property type="match status" value="1"/>
</dbReference>
<dbReference type="SMART" id="SM00279">
    <property type="entry name" value="HhH2"/>
    <property type="match status" value="1"/>
</dbReference>
<keyword evidence="9" id="KW-0234">DNA repair</keyword>
<evidence type="ECO:0000256" key="2">
    <source>
        <dbReference type="ARBA" id="ARBA00004123"/>
    </source>
</evidence>
<dbReference type="FunFam" id="1.10.150.20:FF:000030">
    <property type="entry name" value="Flap endonuclease GEN-like 1"/>
    <property type="match status" value="1"/>
</dbReference>
<dbReference type="Pfam" id="PF25386">
    <property type="entry name" value="Chromo_SEND1"/>
    <property type="match status" value="1"/>
</dbReference>
<evidence type="ECO:0000259" key="15">
    <source>
        <dbReference type="SMART" id="SM00484"/>
    </source>
</evidence>
<dbReference type="CDD" id="cd09900">
    <property type="entry name" value="H3TH_XPG-like"/>
    <property type="match status" value="1"/>
</dbReference>
<feature type="compositionally biased region" description="Basic residues" evidence="14">
    <location>
        <begin position="453"/>
        <end position="463"/>
    </location>
</feature>
<evidence type="ECO:0000256" key="10">
    <source>
        <dbReference type="ARBA" id="ARBA00023242"/>
    </source>
</evidence>
<dbReference type="SUPFAM" id="SSF47807">
    <property type="entry name" value="5' to 3' exonuclease, C-terminal subdomain"/>
    <property type="match status" value="1"/>
</dbReference>
<dbReference type="GO" id="GO:0017108">
    <property type="term" value="F:5'-flap endonuclease activity"/>
    <property type="evidence" value="ECO:0007669"/>
    <property type="project" value="TreeGrafter"/>
</dbReference>
<feature type="region of interest" description="Disordered" evidence="14">
    <location>
        <begin position="447"/>
        <end position="467"/>
    </location>
</feature>
<sequence>MEIDPPPMPFCKNIAIADDWMKALNKVVPAVVVLNTMALDMGVKNLWDILESCKKTLPLHHLQNKRVCIDLSCWMVQLQNVSKSHFCLKEKVYLKGLFHRLRALIAVNCSIVFVSDGSIPAIKLSTYRRRLNSGSEVTQDERNLQKVTSLRRNMGSEFSCMIKEAKVLGMALGIPCVDGIEEAEAQCALLNSESLCDGCFTSDSDVFLFGARTVYRDICLGDGGYITCYEMTDVERQLGFGRNSLITLALLLGCDYSQGVYGLGPESACQIVKSVGDNVVLQKVASEGLSFVKKKRGSKHDPQRDDQHLQVMDAYLKPKCHSADSDAVHRALAQYPFQRAKLQQICAQFFEWPLEKTDEYILPKIAERDLRRFCNLRSTSSDLGLNLPLHKMPVRCPVSKIIKHRKVQGRDCYEVSWEELDGLKTSIVPVDLVESACPEKIVEFEEERAEKKKQNHRKTRAKKSEKGSSMAEIDLKLQRLLLDMELDSSAVHNASFSSRVEISENRTAGTEVDPTNQDPWLDPKISANCSDDISYYQVGPSTTKSEVIDLLSPSPPRQSRIVSKFPKSNDQCIDVIDLSESETDVSPEHERKARDLLVVVSGDSVMFYQGYWRNYPESQTFDVKLKRWLLLTPTIAEAAAIKLAKSKSFQVIFESDAKLCIEALNDTSEDLM</sequence>
<evidence type="ECO:0000313" key="17">
    <source>
        <dbReference type="EMBL" id="SPD17263.1"/>
    </source>
</evidence>
<dbReference type="PANTHER" id="PTHR11081:SF54">
    <property type="entry name" value="SINGLE-STRAND DNA ENDONUCLEASE 1"/>
    <property type="match status" value="1"/>
</dbReference>
<evidence type="ECO:0000256" key="4">
    <source>
        <dbReference type="ARBA" id="ARBA00022723"/>
    </source>
</evidence>
<name>A0A2N9HZS6_FAGSY</name>
<evidence type="ECO:0000256" key="12">
    <source>
        <dbReference type="ARBA" id="ARBA00072248"/>
    </source>
</evidence>
<dbReference type="Pfam" id="PF00752">
    <property type="entry name" value="XPG_N"/>
    <property type="match status" value="1"/>
</dbReference>
<keyword evidence="10" id="KW-0539">Nucleus</keyword>
<comment type="similarity">
    <text evidence="11">Belongs to the XPG/RAD2 endonuclease family. GEN subfamily.</text>
</comment>
<keyword evidence="4" id="KW-0479">Metal-binding</keyword>
<proteinExistence type="inferred from homology"/>
<dbReference type="Pfam" id="PF00867">
    <property type="entry name" value="XPG_I"/>
    <property type="match status" value="1"/>
</dbReference>
<reference evidence="17" key="1">
    <citation type="submission" date="2018-02" db="EMBL/GenBank/DDBJ databases">
        <authorList>
            <person name="Cohen D.B."/>
            <person name="Kent A.D."/>
        </authorList>
    </citation>
    <scope>NUCLEOTIDE SEQUENCE</scope>
</reference>
<keyword evidence="6" id="KW-0227">DNA damage</keyword>
<dbReference type="Gene3D" id="3.40.50.1010">
    <property type="entry name" value="5'-nuclease"/>
    <property type="match status" value="1"/>
</dbReference>
<dbReference type="Gene3D" id="2.40.50.40">
    <property type="match status" value="1"/>
</dbReference>
<protein>
    <recommendedName>
        <fullName evidence="12">Single-strand DNA endonuclease 1</fullName>
    </recommendedName>
    <alternativeName>
        <fullName evidence="13">Flap endonuclease GEN-like 2</fullName>
    </alternativeName>
</protein>
<dbReference type="SMART" id="SM00485">
    <property type="entry name" value="XPGN"/>
    <property type="match status" value="1"/>
</dbReference>
<dbReference type="InterPro" id="IPR057340">
    <property type="entry name" value="Chromo_SEND1"/>
</dbReference>
<evidence type="ECO:0000256" key="3">
    <source>
        <dbReference type="ARBA" id="ARBA00022722"/>
    </source>
</evidence>
<dbReference type="PANTHER" id="PTHR11081">
    <property type="entry name" value="FLAP ENDONUCLEASE FAMILY MEMBER"/>
    <property type="match status" value="1"/>
</dbReference>
<evidence type="ECO:0000256" key="11">
    <source>
        <dbReference type="ARBA" id="ARBA00038112"/>
    </source>
</evidence>
<evidence type="ECO:0000256" key="5">
    <source>
        <dbReference type="ARBA" id="ARBA00022759"/>
    </source>
</evidence>
<keyword evidence="5" id="KW-0255">Endonuclease</keyword>
<dbReference type="GO" id="GO:0046872">
    <property type="term" value="F:metal ion binding"/>
    <property type="evidence" value="ECO:0007669"/>
    <property type="project" value="UniProtKB-KW"/>
</dbReference>
<dbReference type="AlphaFoldDB" id="A0A2N9HZS6"/>
<gene>
    <name evidence="17" type="ORF">FSB_LOCUS45145</name>
</gene>
<evidence type="ECO:0000259" key="16">
    <source>
        <dbReference type="SMART" id="SM00485"/>
    </source>
</evidence>
<dbReference type="PRINTS" id="PR00853">
    <property type="entry name" value="XPGRADSUPER"/>
</dbReference>
<dbReference type="GO" id="GO:0009650">
    <property type="term" value="P:UV protection"/>
    <property type="evidence" value="ECO:0007669"/>
    <property type="project" value="UniProtKB-ARBA"/>
</dbReference>
<accession>A0A2N9HZS6</accession>
<organism evidence="17">
    <name type="scientific">Fagus sylvatica</name>
    <name type="common">Beechnut</name>
    <dbReference type="NCBI Taxonomy" id="28930"/>
    <lineage>
        <taxon>Eukaryota</taxon>
        <taxon>Viridiplantae</taxon>
        <taxon>Streptophyta</taxon>
        <taxon>Embryophyta</taxon>
        <taxon>Tracheophyta</taxon>
        <taxon>Spermatophyta</taxon>
        <taxon>Magnoliopsida</taxon>
        <taxon>eudicotyledons</taxon>
        <taxon>Gunneridae</taxon>
        <taxon>Pentapetalae</taxon>
        <taxon>rosids</taxon>
        <taxon>fabids</taxon>
        <taxon>Fagales</taxon>
        <taxon>Fagaceae</taxon>
        <taxon>Fagus</taxon>
    </lineage>
</organism>
<feature type="domain" description="XPG-I" evidence="15">
    <location>
        <begin position="170"/>
        <end position="240"/>
    </location>
</feature>
<evidence type="ECO:0000256" key="7">
    <source>
        <dbReference type="ARBA" id="ARBA00022801"/>
    </source>
</evidence>
<dbReference type="InterPro" id="IPR029060">
    <property type="entry name" value="PIN-like_dom_sf"/>
</dbReference>
<feature type="domain" description="XPG N-terminal" evidence="16">
    <location>
        <begin position="41"/>
        <end position="137"/>
    </location>
</feature>
<dbReference type="SUPFAM" id="SSF88723">
    <property type="entry name" value="PIN domain-like"/>
    <property type="match status" value="1"/>
</dbReference>
<evidence type="ECO:0000256" key="1">
    <source>
        <dbReference type="ARBA" id="ARBA00001946"/>
    </source>
</evidence>
<evidence type="ECO:0000256" key="14">
    <source>
        <dbReference type="SAM" id="MobiDB-lite"/>
    </source>
</evidence>
<dbReference type="InterPro" id="IPR008918">
    <property type="entry name" value="HhH2"/>
</dbReference>
<evidence type="ECO:0000256" key="6">
    <source>
        <dbReference type="ARBA" id="ARBA00022763"/>
    </source>
</evidence>